<protein>
    <recommendedName>
        <fullName evidence="2">Protein kinase domain-containing protein</fullName>
    </recommendedName>
</protein>
<dbReference type="EMBL" id="JBBPBM010000093">
    <property type="protein sequence ID" value="KAK8509155.1"/>
    <property type="molecule type" value="Genomic_DNA"/>
</dbReference>
<organism evidence="3 4">
    <name type="scientific">Hibiscus sabdariffa</name>
    <name type="common">roselle</name>
    <dbReference type="NCBI Taxonomy" id="183260"/>
    <lineage>
        <taxon>Eukaryota</taxon>
        <taxon>Viridiplantae</taxon>
        <taxon>Streptophyta</taxon>
        <taxon>Embryophyta</taxon>
        <taxon>Tracheophyta</taxon>
        <taxon>Spermatophyta</taxon>
        <taxon>Magnoliopsida</taxon>
        <taxon>eudicotyledons</taxon>
        <taxon>Gunneridae</taxon>
        <taxon>Pentapetalae</taxon>
        <taxon>rosids</taxon>
        <taxon>malvids</taxon>
        <taxon>Malvales</taxon>
        <taxon>Malvaceae</taxon>
        <taxon>Malvoideae</taxon>
        <taxon>Hibiscus</taxon>
    </lineage>
</organism>
<feature type="region of interest" description="Disordered" evidence="1">
    <location>
        <begin position="71"/>
        <end position="96"/>
    </location>
</feature>
<dbReference type="InterPro" id="IPR011009">
    <property type="entry name" value="Kinase-like_dom_sf"/>
</dbReference>
<evidence type="ECO:0000256" key="1">
    <source>
        <dbReference type="SAM" id="MobiDB-lite"/>
    </source>
</evidence>
<dbReference type="Proteomes" id="UP001472677">
    <property type="component" value="Unassembled WGS sequence"/>
</dbReference>
<dbReference type="PROSITE" id="PS50011">
    <property type="entry name" value="PROTEIN_KINASE_DOM"/>
    <property type="match status" value="1"/>
</dbReference>
<dbReference type="Gene3D" id="1.10.510.10">
    <property type="entry name" value="Transferase(Phosphotransferase) domain 1"/>
    <property type="match status" value="1"/>
</dbReference>
<accession>A0ABR2BRC6</accession>
<keyword evidence="4" id="KW-1185">Reference proteome</keyword>
<dbReference type="SUPFAM" id="SSF56112">
    <property type="entry name" value="Protein kinase-like (PK-like)"/>
    <property type="match status" value="1"/>
</dbReference>
<feature type="domain" description="Protein kinase" evidence="2">
    <location>
        <begin position="1"/>
        <end position="96"/>
    </location>
</feature>
<dbReference type="PANTHER" id="PTHR45621">
    <property type="entry name" value="OS01G0588500 PROTEIN-RELATED"/>
    <property type="match status" value="1"/>
</dbReference>
<feature type="compositionally biased region" description="Polar residues" evidence="1">
    <location>
        <begin position="77"/>
        <end position="96"/>
    </location>
</feature>
<sequence>MTLKKDYNGKLSDFGLAKDGLGGEETRVTTGIMWTQGYAAPEYIMTGKMCVISGQLTTMRVMCTASELLTEKRSVDNSHPSQEPSRASLNWQGKGP</sequence>
<dbReference type="InterPro" id="IPR000719">
    <property type="entry name" value="Prot_kinase_dom"/>
</dbReference>
<reference evidence="3 4" key="1">
    <citation type="journal article" date="2024" name="G3 (Bethesda)">
        <title>Genome assembly of Hibiscus sabdariffa L. provides insights into metabolisms of medicinal natural products.</title>
        <authorList>
            <person name="Kim T."/>
        </authorList>
    </citation>
    <scope>NUCLEOTIDE SEQUENCE [LARGE SCALE GENOMIC DNA]</scope>
    <source>
        <strain evidence="3">TK-2024</strain>
        <tissue evidence="3">Old leaves</tissue>
    </source>
</reference>
<evidence type="ECO:0000313" key="4">
    <source>
        <dbReference type="Proteomes" id="UP001472677"/>
    </source>
</evidence>
<gene>
    <name evidence="3" type="ORF">V6N12_018243</name>
</gene>
<proteinExistence type="predicted"/>
<evidence type="ECO:0000259" key="2">
    <source>
        <dbReference type="PROSITE" id="PS50011"/>
    </source>
</evidence>
<comment type="caution">
    <text evidence="3">The sequence shown here is derived from an EMBL/GenBank/DDBJ whole genome shotgun (WGS) entry which is preliminary data.</text>
</comment>
<evidence type="ECO:0000313" key="3">
    <source>
        <dbReference type="EMBL" id="KAK8509155.1"/>
    </source>
</evidence>
<dbReference type="InterPro" id="IPR050823">
    <property type="entry name" value="Plant_Ser_Thr_Prot_Kinase"/>
</dbReference>
<name>A0ABR2BRC6_9ROSI</name>